<dbReference type="Proteomes" id="UP001138894">
    <property type="component" value="Unassembled WGS sequence"/>
</dbReference>
<accession>A0A9X1JRY4</accession>
<evidence type="ECO:0000256" key="1">
    <source>
        <dbReference type="SAM" id="SignalP"/>
    </source>
</evidence>
<proteinExistence type="predicted"/>
<dbReference type="EMBL" id="JAGSPD010000005">
    <property type="protein sequence ID" value="MBV7269077.1"/>
    <property type="molecule type" value="Genomic_DNA"/>
</dbReference>
<gene>
    <name evidence="2" type="ORF">KCG49_07745</name>
</gene>
<reference evidence="2" key="1">
    <citation type="submission" date="2021-04" db="EMBL/GenBank/DDBJ databases">
        <authorList>
            <person name="Pira H."/>
            <person name="Risdian C."/>
            <person name="Wink J."/>
        </authorList>
    </citation>
    <scope>NUCLEOTIDE SEQUENCE</scope>
    <source>
        <strain evidence="2">WHY3</strain>
    </source>
</reference>
<feature type="chain" id="PRO_5040926899" description="Outer membrane protein beta-barrel domain-containing protein" evidence="1">
    <location>
        <begin position="21"/>
        <end position="118"/>
    </location>
</feature>
<name>A0A9X1JRY4_9FLAO</name>
<dbReference type="AlphaFoldDB" id="A0A9X1JRY4"/>
<protein>
    <recommendedName>
        <fullName evidence="4">Outer membrane protein beta-barrel domain-containing protein</fullName>
    </recommendedName>
</protein>
<evidence type="ECO:0008006" key="4">
    <source>
        <dbReference type="Google" id="ProtNLM"/>
    </source>
</evidence>
<evidence type="ECO:0000313" key="2">
    <source>
        <dbReference type="EMBL" id="MBV7269077.1"/>
    </source>
</evidence>
<organism evidence="2 3">
    <name type="scientific">Winogradskyella luteola</name>
    <dbReference type="NCBI Taxonomy" id="2828330"/>
    <lineage>
        <taxon>Bacteria</taxon>
        <taxon>Pseudomonadati</taxon>
        <taxon>Bacteroidota</taxon>
        <taxon>Flavobacteriia</taxon>
        <taxon>Flavobacteriales</taxon>
        <taxon>Flavobacteriaceae</taxon>
        <taxon>Winogradskyella</taxon>
    </lineage>
</organism>
<keyword evidence="1" id="KW-0732">Signal</keyword>
<sequence>MKNLPLAFIALTVFVNFSLAQNISYGPTIGGLFYEVNNNHGTGVARFSSDANPAVSFGGYLEYNFYKKMGLKAELSYSSPKIKQDVIDNPPTTKLGFVEISPSFKYNFGVEYNKGFLS</sequence>
<comment type="caution">
    <text evidence="2">The sequence shown here is derived from an EMBL/GenBank/DDBJ whole genome shotgun (WGS) entry which is preliminary data.</text>
</comment>
<evidence type="ECO:0000313" key="3">
    <source>
        <dbReference type="Proteomes" id="UP001138894"/>
    </source>
</evidence>
<keyword evidence="3" id="KW-1185">Reference proteome</keyword>
<feature type="signal peptide" evidence="1">
    <location>
        <begin position="1"/>
        <end position="20"/>
    </location>
</feature>
<dbReference type="RefSeq" id="WP_218545625.1">
    <property type="nucleotide sequence ID" value="NZ_JAGSPD010000005.1"/>
</dbReference>